<keyword evidence="13" id="KW-1185">Reference proteome</keyword>
<evidence type="ECO:0000256" key="4">
    <source>
        <dbReference type="ARBA" id="ARBA00022827"/>
    </source>
</evidence>
<dbReference type="Gene3D" id="3.40.30.10">
    <property type="entry name" value="Glutaredoxin"/>
    <property type="match status" value="1"/>
</dbReference>
<dbReference type="OMA" id="FCHVGFL"/>
<dbReference type="Pfam" id="PF01063">
    <property type="entry name" value="Aminotran_4"/>
    <property type="match status" value="1"/>
</dbReference>
<dbReference type="GO" id="GO:0006457">
    <property type="term" value="P:protein folding"/>
    <property type="evidence" value="ECO:0007669"/>
    <property type="project" value="TreeGrafter"/>
</dbReference>
<name>G5AEN5_PHYSP</name>
<evidence type="ECO:0000313" key="12">
    <source>
        <dbReference type="EMBL" id="EGZ05675.1"/>
    </source>
</evidence>
<evidence type="ECO:0000256" key="3">
    <source>
        <dbReference type="ARBA" id="ARBA00022729"/>
    </source>
</evidence>
<dbReference type="Pfam" id="PF04777">
    <property type="entry name" value="Evr1_Alr"/>
    <property type="match status" value="1"/>
</dbReference>
<evidence type="ECO:0000256" key="9">
    <source>
        <dbReference type="SAM" id="SignalP"/>
    </source>
</evidence>
<dbReference type="AlphaFoldDB" id="G5AEN5"/>
<comment type="catalytic activity">
    <reaction evidence="8">
        <text>2 R'C(R)SH + O2 = R'C(R)S-S(R)CR' + H2O2</text>
        <dbReference type="Rhea" id="RHEA:17357"/>
        <dbReference type="ChEBI" id="CHEBI:15379"/>
        <dbReference type="ChEBI" id="CHEBI:16240"/>
        <dbReference type="ChEBI" id="CHEBI:16520"/>
        <dbReference type="ChEBI" id="CHEBI:17412"/>
        <dbReference type="EC" id="1.8.3.2"/>
    </reaction>
</comment>
<dbReference type="InterPro" id="IPR043132">
    <property type="entry name" value="BCAT-like_C"/>
</dbReference>
<sequence length="743" mass="82437">MAVKTLLLAAAMAAVASARQARDNSPLFTTEQCQVRTLNSEGHAAMLKDTSAVWLVDYYAPWCPHCRQFAPAWEKAAAFYADKANVNIAAVDCTQNSQVCNSEGILGYPTIKLYHVPPEGKEPAKMPPQSRKNTNTVIAWVEEQMEAHGMKTSADAGDIDAHIEKINTDCEMGSTTKTAAKAKTAEQTLDDQSLVMKYKRLHDAGIAAVSTFENGFYVGTTVLEGERYDAAVTWVEALAVSFPIQGNREALDSLAVAIKKQIKWPQSEWNAMLTEWKKNATATSFPANLFESSEKKNWAYCTTYTCGVWTLFHTLSVSEIKSEAALKPSEIMAAIRLFVKYFFSCEECQRHFMMANPESLLEKLAESDAEGPRAVASWIWKMHNKVNKVLKYSQWPTRESCPQCYVDDGEPLDLNPARLHEQEILAYWCAMAARQAEKKLLVAAAKNGLAIPCDSDATAFLLAHPRGAYTAARTVQQTKIFDYEAHIRRLVDSTVAMQTDKQLVPSAVEKELRPRTEATLQAAMTAFKAQFEVHKDQEYKINVLVCPSEGDTAGQGDGQVLADTDVFCHVGFLPPLRSEMVKLEVAGLPRHNAAAKDSAWVRERKAIYDRMAPDMEEVILMDPATRQLLEGSQTNFYAIQDGAVYTAEDGILKGTVRSLVLEVCAENGIPVKLSPPTLDDVEKWQGCFISSTSRLVLGAKSLEYEYPETKKFMTRTFPPHPILDQITTSVRTSVIGKSSEVFK</sequence>
<dbReference type="SUPFAM" id="SSF52833">
    <property type="entry name" value="Thioredoxin-like"/>
    <property type="match status" value="1"/>
</dbReference>
<feature type="signal peptide" evidence="9">
    <location>
        <begin position="1"/>
        <end position="18"/>
    </location>
</feature>
<dbReference type="InterPro" id="IPR013766">
    <property type="entry name" value="Thioredoxin_domain"/>
</dbReference>
<evidence type="ECO:0000259" key="11">
    <source>
        <dbReference type="PROSITE" id="PS51352"/>
    </source>
</evidence>
<dbReference type="SUPFAM" id="SSF56752">
    <property type="entry name" value="D-aminoacid aminotransferase-like PLP-dependent enzymes"/>
    <property type="match status" value="1"/>
</dbReference>
<evidence type="ECO:0000313" key="13">
    <source>
        <dbReference type="Proteomes" id="UP000002640"/>
    </source>
</evidence>
<dbReference type="Gene3D" id="1.20.120.310">
    <property type="entry name" value="ERV/ALR sulfhydryl oxidase domain"/>
    <property type="match status" value="1"/>
</dbReference>
<evidence type="ECO:0000256" key="8">
    <source>
        <dbReference type="RuleBase" id="RU371123"/>
    </source>
</evidence>
<dbReference type="InterPro" id="IPR001544">
    <property type="entry name" value="Aminotrans_IV"/>
</dbReference>
<dbReference type="InParanoid" id="G5AEN5"/>
<protein>
    <recommendedName>
        <fullName evidence="8">Sulfhydryl oxidase</fullName>
        <ecNumber evidence="8">1.8.3.2</ecNumber>
    </recommendedName>
</protein>
<evidence type="ECO:0000256" key="1">
    <source>
        <dbReference type="ARBA" id="ARBA00001974"/>
    </source>
</evidence>
<dbReference type="PROSITE" id="PS51352">
    <property type="entry name" value="THIOREDOXIN_2"/>
    <property type="match status" value="1"/>
</dbReference>
<keyword evidence="2 8" id="KW-0285">Flavoprotein</keyword>
<comment type="cofactor">
    <cofactor evidence="1 8">
        <name>FAD</name>
        <dbReference type="ChEBI" id="CHEBI:57692"/>
    </cofactor>
</comment>
<dbReference type="InterPro" id="IPR017937">
    <property type="entry name" value="Thioredoxin_CS"/>
</dbReference>
<dbReference type="SMR" id="G5AEN5"/>
<keyword evidence="5 8" id="KW-0560">Oxidoreductase</keyword>
<dbReference type="FunFam" id="1.20.120.310:FF:000011">
    <property type="entry name" value="Sulfhydryl oxidase"/>
    <property type="match status" value="1"/>
</dbReference>
<organism evidence="12 13">
    <name type="scientific">Phytophthora sojae (strain P6497)</name>
    <name type="common">Soybean stem and root rot agent</name>
    <name type="synonym">Phytophthora megasperma f. sp. glycines</name>
    <dbReference type="NCBI Taxonomy" id="1094619"/>
    <lineage>
        <taxon>Eukaryota</taxon>
        <taxon>Sar</taxon>
        <taxon>Stramenopiles</taxon>
        <taxon>Oomycota</taxon>
        <taxon>Peronosporomycetes</taxon>
        <taxon>Peronosporales</taxon>
        <taxon>Peronosporaceae</taxon>
        <taxon>Phytophthora</taxon>
    </lineage>
</organism>
<evidence type="ECO:0000256" key="2">
    <source>
        <dbReference type="ARBA" id="ARBA00022630"/>
    </source>
</evidence>
<feature type="chain" id="PRO_5003473310" description="Sulfhydryl oxidase" evidence="9">
    <location>
        <begin position="19"/>
        <end position="743"/>
    </location>
</feature>
<dbReference type="GeneID" id="20649328"/>
<reference evidence="12 13" key="1">
    <citation type="journal article" date="2006" name="Science">
        <title>Phytophthora genome sequences uncover evolutionary origins and mechanisms of pathogenesis.</title>
        <authorList>
            <person name="Tyler B.M."/>
            <person name="Tripathy S."/>
            <person name="Zhang X."/>
            <person name="Dehal P."/>
            <person name="Jiang R.H."/>
            <person name="Aerts A."/>
            <person name="Arredondo F.D."/>
            <person name="Baxter L."/>
            <person name="Bensasson D."/>
            <person name="Beynon J.L."/>
            <person name="Chapman J."/>
            <person name="Damasceno C.M."/>
            <person name="Dorrance A.E."/>
            <person name="Dou D."/>
            <person name="Dickerman A.W."/>
            <person name="Dubchak I.L."/>
            <person name="Garbelotto M."/>
            <person name="Gijzen M."/>
            <person name="Gordon S.G."/>
            <person name="Govers F."/>
            <person name="Grunwald N.J."/>
            <person name="Huang W."/>
            <person name="Ivors K.L."/>
            <person name="Jones R.W."/>
            <person name="Kamoun S."/>
            <person name="Krampis K."/>
            <person name="Lamour K.H."/>
            <person name="Lee M.K."/>
            <person name="McDonald W.H."/>
            <person name="Medina M."/>
            <person name="Meijer H.J."/>
            <person name="Nordberg E.K."/>
            <person name="Maclean D.J."/>
            <person name="Ospina-Giraldo M.D."/>
            <person name="Morris P.F."/>
            <person name="Phuntumart V."/>
            <person name="Putnam N.H."/>
            <person name="Rash S."/>
            <person name="Rose J.K."/>
            <person name="Sakihama Y."/>
            <person name="Salamov A.A."/>
            <person name="Savidor A."/>
            <person name="Scheuring C.F."/>
            <person name="Smith B.M."/>
            <person name="Sobral B.W."/>
            <person name="Terry A."/>
            <person name="Torto-Alalibo T.A."/>
            <person name="Win J."/>
            <person name="Xu Z."/>
            <person name="Zhang H."/>
            <person name="Grigoriev I.V."/>
            <person name="Rokhsar D.S."/>
            <person name="Boore J.L."/>
        </authorList>
    </citation>
    <scope>NUCLEOTIDE SEQUENCE [LARGE SCALE GENOMIC DNA]</scope>
    <source>
        <strain evidence="12 13">P6497</strain>
    </source>
</reference>
<gene>
    <name evidence="12" type="ORF">PHYSODRAFT_353129</name>
</gene>
<dbReference type="SUPFAM" id="SSF69000">
    <property type="entry name" value="FAD-dependent thiol oxidase"/>
    <property type="match status" value="1"/>
</dbReference>
<dbReference type="GO" id="GO:0005615">
    <property type="term" value="C:extracellular space"/>
    <property type="evidence" value="ECO:0007669"/>
    <property type="project" value="TreeGrafter"/>
</dbReference>
<feature type="domain" description="Thioredoxin" evidence="11">
    <location>
        <begin position="7"/>
        <end position="146"/>
    </location>
</feature>
<dbReference type="GO" id="GO:0003756">
    <property type="term" value="F:protein disulfide isomerase activity"/>
    <property type="evidence" value="ECO:0007669"/>
    <property type="project" value="TreeGrafter"/>
</dbReference>
<dbReference type="GO" id="GO:0016971">
    <property type="term" value="F:flavin-dependent sulfhydryl oxidase activity"/>
    <property type="evidence" value="ECO:0007669"/>
    <property type="project" value="InterPro"/>
</dbReference>
<accession>G5AEN5</accession>
<evidence type="ECO:0000256" key="7">
    <source>
        <dbReference type="ARBA" id="ARBA00023180"/>
    </source>
</evidence>
<dbReference type="KEGG" id="psoj:PHYSODRAFT_353129"/>
<dbReference type="PROSITE" id="PS00194">
    <property type="entry name" value="THIOREDOXIN_1"/>
    <property type="match status" value="1"/>
</dbReference>
<dbReference type="InterPro" id="IPR036774">
    <property type="entry name" value="ERV/ALR_sulphydryl_oxid_sf"/>
</dbReference>
<dbReference type="EC" id="1.8.3.2" evidence="8"/>
<proteinExistence type="predicted"/>
<dbReference type="GO" id="GO:0000139">
    <property type="term" value="C:Golgi membrane"/>
    <property type="evidence" value="ECO:0007669"/>
    <property type="project" value="TreeGrafter"/>
</dbReference>
<evidence type="ECO:0000256" key="5">
    <source>
        <dbReference type="ARBA" id="ARBA00023002"/>
    </source>
</evidence>
<keyword evidence="3 9" id="KW-0732">Signal</keyword>
<evidence type="ECO:0000259" key="10">
    <source>
        <dbReference type="PROSITE" id="PS51324"/>
    </source>
</evidence>
<keyword evidence="6" id="KW-1015">Disulfide bond</keyword>
<evidence type="ECO:0000256" key="6">
    <source>
        <dbReference type="ARBA" id="ARBA00023157"/>
    </source>
</evidence>
<dbReference type="CDD" id="cd02961">
    <property type="entry name" value="PDI_a_family"/>
    <property type="match status" value="1"/>
</dbReference>
<dbReference type="EMBL" id="JH159165">
    <property type="protein sequence ID" value="EGZ05675.1"/>
    <property type="molecule type" value="Genomic_DNA"/>
</dbReference>
<dbReference type="InterPro" id="IPR036038">
    <property type="entry name" value="Aminotransferase-like"/>
</dbReference>
<dbReference type="Gene3D" id="3.20.10.10">
    <property type="entry name" value="D-amino Acid Aminotransferase, subunit A, domain 2"/>
    <property type="match status" value="1"/>
</dbReference>
<dbReference type="PROSITE" id="PS51324">
    <property type="entry name" value="ERV_ALR"/>
    <property type="match status" value="1"/>
</dbReference>
<dbReference type="Pfam" id="PF00085">
    <property type="entry name" value="Thioredoxin"/>
    <property type="match status" value="1"/>
</dbReference>
<feature type="domain" description="ERV/ALR sulfhydryl oxidase" evidence="10">
    <location>
        <begin position="296"/>
        <end position="405"/>
    </location>
</feature>
<dbReference type="InterPro" id="IPR039798">
    <property type="entry name" value="Sulfhydryl_oxidase"/>
</dbReference>
<dbReference type="Proteomes" id="UP000002640">
    <property type="component" value="Unassembled WGS sequence"/>
</dbReference>
<keyword evidence="7" id="KW-0325">Glycoprotein</keyword>
<keyword evidence="4 8" id="KW-0274">FAD</keyword>
<dbReference type="PANTHER" id="PTHR22897:SF8">
    <property type="entry name" value="SULFHYDRYL OXIDASE"/>
    <property type="match status" value="1"/>
</dbReference>
<dbReference type="InterPro" id="IPR036249">
    <property type="entry name" value="Thioredoxin-like_sf"/>
</dbReference>
<dbReference type="RefSeq" id="XP_009538536.1">
    <property type="nucleotide sequence ID" value="XM_009540241.1"/>
</dbReference>
<dbReference type="PANTHER" id="PTHR22897">
    <property type="entry name" value="QUIESCIN Q6-RELATED SULFHYDRYL OXIDASE"/>
    <property type="match status" value="1"/>
</dbReference>
<dbReference type="InterPro" id="IPR017905">
    <property type="entry name" value="ERV/ALR_sulphydryl_oxidase"/>
</dbReference>